<evidence type="ECO:0000313" key="3">
    <source>
        <dbReference type="Proteomes" id="UP000000311"/>
    </source>
</evidence>
<dbReference type="AlphaFoldDB" id="E2A9A2"/>
<feature type="compositionally biased region" description="Basic and acidic residues" evidence="1">
    <location>
        <begin position="58"/>
        <end position="69"/>
    </location>
</feature>
<evidence type="ECO:0000256" key="1">
    <source>
        <dbReference type="SAM" id="MobiDB-lite"/>
    </source>
</evidence>
<sequence>MRLDNDEDDEDGEVVGSQLGSRYHCDGTVVRRDRKRNGTARSIDETTGSMTETAADGCGKEGNWRKQEETGGPTTPSLWHAQVPDTSSRAFRESAGRRSYHCCTCLPAVAVST</sequence>
<organism evidence="3">
    <name type="scientific">Camponotus floridanus</name>
    <name type="common">Florida carpenter ant</name>
    <dbReference type="NCBI Taxonomy" id="104421"/>
    <lineage>
        <taxon>Eukaryota</taxon>
        <taxon>Metazoa</taxon>
        <taxon>Ecdysozoa</taxon>
        <taxon>Arthropoda</taxon>
        <taxon>Hexapoda</taxon>
        <taxon>Insecta</taxon>
        <taxon>Pterygota</taxon>
        <taxon>Neoptera</taxon>
        <taxon>Endopterygota</taxon>
        <taxon>Hymenoptera</taxon>
        <taxon>Apocrita</taxon>
        <taxon>Aculeata</taxon>
        <taxon>Formicoidea</taxon>
        <taxon>Formicidae</taxon>
        <taxon>Formicinae</taxon>
        <taxon>Camponotus</taxon>
    </lineage>
</organism>
<dbReference type="EMBL" id="GL437750">
    <property type="protein sequence ID" value="EFN69983.1"/>
    <property type="molecule type" value="Genomic_DNA"/>
</dbReference>
<feature type="compositionally biased region" description="Acidic residues" evidence="1">
    <location>
        <begin position="1"/>
        <end position="13"/>
    </location>
</feature>
<keyword evidence="3" id="KW-1185">Reference proteome</keyword>
<reference evidence="2 3" key="1">
    <citation type="journal article" date="2010" name="Science">
        <title>Genomic comparison of the ants Camponotus floridanus and Harpegnathos saltator.</title>
        <authorList>
            <person name="Bonasio R."/>
            <person name="Zhang G."/>
            <person name="Ye C."/>
            <person name="Mutti N.S."/>
            <person name="Fang X."/>
            <person name="Qin N."/>
            <person name="Donahue G."/>
            <person name="Yang P."/>
            <person name="Li Q."/>
            <person name="Li C."/>
            <person name="Zhang P."/>
            <person name="Huang Z."/>
            <person name="Berger S.L."/>
            <person name="Reinberg D."/>
            <person name="Wang J."/>
            <person name="Liebig J."/>
        </authorList>
    </citation>
    <scope>NUCLEOTIDE SEQUENCE [LARGE SCALE GENOMIC DNA]</scope>
    <source>
        <strain evidence="3">C129</strain>
    </source>
</reference>
<evidence type="ECO:0000313" key="2">
    <source>
        <dbReference type="EMBL" id="EFN69983.1"/>
    </source>
</evidence>
<name>E2A9A2_CAMFO</name>
<dbReference type="Proteomes" id="UP000000311">
    <property type="component" value="Unassembled WGS sequence"/>
</dbReference>
<proteinExistence type="predicted"/>
<accession>E2A9A2</accession>
<feature type="region of interest" description="Disordered" evidence="1">
    <location>
        <begin position="1"/>
        <end position="81"/>
    </location>
</feature>
<protein>
    <submittedName>
        <fullName evidence="2">Uncharacterized protein</fullName>
    </submittedName>
</protein>
<gene>
    <name evidence="2" type="ORF">EAG_10654</name>
</gene>
<dbReference type="InParanoid" id="E2A9A2"/>